<dbReference type="FunFam" id="2.40.30.170:FF:000010">
    <property type="entry name" value="Efflux RND transporter periplasmic adaptor subunit"/>
    <property type="match status" value="1"/>
</dbReference>
<evidence type="ECO:0000259" key="3">
    <source>
        <dbReference type="Pfam" id="PF25917"/>
    </source>
</evidence>
<organism evidence="6 7">
    <name type="scientific">Roseovarius azorensis</name>
    <dbReference type="NCBI Taxonomy" id="1287727"/>
    <lineage>
        <taxon>Bacteria</taxon>
        <taxon>Pseudomonadati</taxon>
        <taxon>Pseudomonadota</taxon>
        <taxon>Alphaproteobacteria</taxon>
        <taxon>Rhodobacterales</taxon>
        <taxon>Roseobacteraceae</taxon>
        <taxon>Roseovarius</taxon>
    </lineage>
</organism>
<dbReference type="InterPro" id="IPR006143">
    <property type="entry name" value="RND_pump_MFP"/>
</dbReference>
<dbReference type="Gene3D" id="1.10.287.470">
    <property type="entry name" value="Helix hairpin bin"/>
    <property type="match status" value="1"/>
</dbReference>
<accession>A0A1H7LEE9</accession>
<dbReference type="Proteomes" id="UP000199582">
    <property type="component" value="Unassembled WGS sequence"/>
</dbReference>
<dbReference type="Gene3D" id="2.40.30.170">
    <property type="match status" value="1"/>
</dbReference>
<dbReference type="AlphaFoldDB" id="A0A1H7LEE9"/>
<sequence>MSVWKQMLLIVLLAGLAYGGFEVYQTHLAPQPQAEAPAGGARPVSVETARVERRLLQQTIEAVGTTRARRSIEIVPETDGRLVESRIRTGSRVAEGDVLARLDDTIQRADLAEAEAVLTEQQQTVERIRQLRQTNAVSQATEQEAVARLAEAIADRDRALRRLEDREITAPFSGVVGLTNYDPGARVTEGQVLTRLDDLSEVEVEFALPETVFAQVSTGQNLTARSAAFPDRAFTGAIAAVDSRIDPVSRAFRVRALIPNPDSTLPAGMFLSLTLVLAEHERLTVPEEAIIFQAAETYVFVPEDGIARRRIVTTGQRKDGMIAILSGLQPGEEVLVRGLQRVRDGSPITILHSDRDATADADQTAPEAPT</sequence>
<name>A0A1H7LEE9_9RHOB</name>
<dbReference type="Gene3D" id="2.40.420.20">
    <property type="match status" value="1"/>
</dbReference>
<protein>
    <submittedName>
        <fullName evidence="6">Membrane fusion protein, multidrug efflux system</fullName>
    </submittedName>
</protein>
<evidence type="ECO:0000259" key="4">
    <source>
        <dbReference type="Pfam" id="PF25954"/>
    </source>
</evidence>
<dbReference type="GO" id="GO:0015562">
    <property type="term" value="F:efflux transmembrane transporter activity"/>
    <property type="evidence" value="ECO:0007669"/>
    <property type="project" value="TreeGrafter"/>
</dbReference>
<dbReference type="PANTHER" id="PTHR30469:SF11">
    <property type="entry name" value="BLL4320 PROTEIN"/>
    <property type="match status" value="1"/>
</dbReference>
<dbReference type="EMBL" id="FOAG01000003">
    <property type="protein sequence ID" value="SEK97293.1"/>
    <property type="molecule type" value="Genomic_DNA"/>
</dbReference>
<dbReference type="InterPro" id="IPR058625">
    <property type="entry name" value="MdtA-like_BSH"/>
</dbReference>
<dbReference type="PANTHER" id="PTHR30469">
    <property type="entry name" value="MULTIDRUG RESISTANCE PROTEIN MDTA"/>
    <property type="match status" value="1"/>
</dbReference>
<dbReference type="InterPro" id="IPR058792">
    <property type="entry name" value="Beta-barrel_RND_2"/>
</dbReference>
<keyword evidence="2" id="KW-0175">Coiled coil</keyword>
<evidence type="ECO:0000313" key="6">
    <source>
        <dbReference type="EMBL" id="SEK97293.1"/>
    </source>
</evidence>
<dbReference type="STRING" id="1287727.SAMN05443999_10340"/>
<evidence type="ECO:0000259" key="5">
    <source>
        <dbReference type="Pfam" id="PF25989"/>
    </source>
</evidence>
<evidence type="ECO:0000313" key="7">
    <source>
        <dbReference type="Proteomes" id="UP000199582"/>
    </source>
</evidence>
<dbReference type="Gene3D" id="2.40.50.100">
    <property type="match status" value="1"/>
</dbReference>
<feature type="coiled-coil region" evidence="2">
    <location>
        <begin position="111"/>
        <end position="166"/>
    </location>
</feature>
<reference evidence="6 7" key="1">
    <citation type="submission" date="2016-10" db="EMBL/GenBank/DDBJ databases">
        <authorList>
            <person name="de Groot N.N."/>
        </authorList>
    </citation>
    <scope>NUCLEOTIDE SEQUENCE [LARGE SCALE GENOMIC DNA]</scope>
    <source>
        <strain evidence="6 7">DSM 100674</strain>
    </source>
</reference>
<dbReference type="Pfam" id="PF25989">
    <property type="entry name" value="YknX_C"/>
    <property type="match status" value="1"/>
</dbReference>
<comment type="similarity">
    <text evidence="1">Belongs to the membrane fusion protein (MFP) (TC 8.A.1) family.</text>
</comment>
<dbReference type="InterPro" id="IPR058637">
    <property type="entry name" value="YknX-like_C"/>
</dbReference>
<dbReference type="GO" id="GO:1990281">
    <property type="term" value="C:efflux pump complex"/>
    <property type="evidence" value="ECO:0007669"/>
    <property type="project" value="TreeGrafter"/>
</dbReference>
<gene>
    <name evidence="6" type="ORF">SAMN05443999_10340</name>
</gene>
<dbReference type="Pfam" id="PF25917">
    <property type="entry name" value="BSH_RND"/>
    <property type="match status" value="1"/>
</dbReference>
<dbReference type="Pfam" id="PF25954">
    <property type="entry name" value="Beta-barrel_RND_2"/>
    <property type="match status" value="1"/>
</dbReference>
<dbReference type="SUPFAM" id="SSF111369">
    <property type="entry name" value="HlyD-like secretion proteins"/>
    <property type="match status" value="1"/>
</dbReference>
<proteinExistence type="inferred from homology"/>
<dbReference type="RefSeq" id="WP_093033463.1">
    <property type="nucleotide sequence ID" value="NZ_FOAG01000003.1"/>
</dbReference>
<feature type="domain" description="Multidrug resistance protein MdtA-like barrel-sandwich hybrid" evidence="3">
    <location>
        <begin position="71"/>
        <end position="192"/>
    </location>
</feature>
<dbReference type="NCBIfam" id="TIGR01730">
    <property type="entry name" value="RND_mfp"/>
    <property type="match status" value="1"/>
</dbReference>
<keyword evidence="7" id="KW-1185">Reference proteome</keyword>
<feature type="domain" description="CusB-like beta-barrel" evidence="4">
    <location>
        <begin position="204"/>
        <end position="275"/>
    </location>
</feature>
<evidence type="ECO:0000256" key="1">
    <source>
        <dbReference type="ARBA" id="ARBA00009477"/>
    </source>
</evidence>
<evidence type="ECO:0000256" key="2">
    <source>
        <dbReference type="SAM" id="Coils"/>
    </source>
</evidence>
<dbReference type="OrthoDB" id="9806939at2"/>
<feature type="domain" description="YknX-like C-terminal permuted SH3-like" evidence="5">
    <location>
        <begin position="283"/>
        <end position="349"/>
    </location>
</feature>